<sequence>MYKLFSIDYMFDFNDNSLLELFKLTIRTPNNNLIIKSVLETAVKKVKTDPEVVKKIVEILLTSHKTKGNSIQYFKEPVFQISSTILPMIAKEKRAIKTSAYRSILANLQDKLNKSMLELLKAIDFGSNLADETDNTDDILVDSEKEMAILNAMGAYSLSLLTYCETNDADEQKSMECLLTGLEFFVHSAIQTIQCPSSKNQQIENSVHLLNVTLRYIKKLETHKVFRTKNKIYRRIWQSITSRLSLVYSAGGQDTISVTCMDEIAIALKFLAELSNPECFSKHFVGDLAKLALLKKPSIILKNADVTNEQLTIRKVAKCLWQNCLKANIVEPKCVAMTKLIARTTKNVKFWIQQHYNCVQNGGKGDT</sequence>
<feature type="non-terminal residue" evidence="1">
    <location>
        <position position="367"/>
    </location>
</feature>
<reference evidence="1" key="1">
    <citation type="journal article" date="2013" name="BMC Genomics">
        <title>Unscrambling butterfly oogenesis.</title>
        <authorList>
            <person name="Carter J.M."/>
            <person name="Baker S.C."/>
            <person name="Pink R."/>
            <person name="Carter D.R."/>
            <person name="Collins A."/>
            <person name="Tomlin J."/>
            <person name="Gibbs M."/>
            <person name="Breuker C.J."/>
        </authorList>
    </citation>
    <scope>NUCLEOTIDE SEQUENCE</scope>
    <source>
        <tissue evidence="1">Ovary</tissue>
    </source>
</reference>
<organism evidence="1">
    <name type="scientific">Pararge aegeria</name>
    <name type="common">speckled wood butterfly</name>
    <dbReference type="NCBI Taxonomy" id="116150"/>
    <lineage>
        <taxon>Eukaryota</taxon>
        <taxon>Metazoa</taxon>
        <taxon>Ecdysozoa</taxon>
        <taxon>Arthropoda</taxon>
        <taxon>Hexapoda</taxon>
        <taxon>Insecta</taxon>
        <taxon>Pterygota</taxon>
        <taxon>Neoptera</taxon>
        <taxon>Endopterygota</taxon>
        <taxon>Lepidoptera</taxon>
        <taxon>Glossata</taxon>
        <taxon>Ditrysia</taxon>
        <taxon>Papilionoidea</taxon>
        <taxon>Nymphalidae</taxon>
        <taxon>Satyrinae</taxon>
        <taxon>Satyrini</taxon>
        <taxon>Parargina</taxon>
        <taxon>Pararge</taxon>
    </lineage>
</organism>
<evidence type="ECO:0000313" key="1">
    <source>
        <dbReference type="EMBL" id="JAA87154.1"/>
    </source>
</evidence>
<dbReference type="AlphaFoldDB" id="S4P9M1"/>
<proteinExistence type="predicted"/>
<name>S4P9M1_9NEOP</name>
<reference evidence="1" key="2">
    <citation type="submission" date="2013-05" db="EMBL/GenBank/DDBJ databases">
        <authorList>
            <person name="Carter J.-M."/>
            <person name="Baker S.C."/>
            <person name="Pink R."/>
            <person name="Carter D.R.F."/>
            <person name="Collins A."/>
            <person name="Tomlin J."/>
            <person name="Gibbs M."/>
            <person name="Breuker C.J."/>
        </authorList>
    </citation>
    <scope>NUCLEOTIDE SEQUENCE</scope>
    <source>
        <tissue evidence="1">Ovary</tissue>
    </source>
</reference>
<accession>S4P9M1</accession>
<protein>
    <submittedName>
        <fullName evidence="1">Uncharacterized protein</fullName>
    </submittedName>
</protein>
<dbReference type="EMBL" id="GAIX01005406">
    <property type="protein sequence ID" value="JAA87154.1"/>
    <property type="molecule type" value="Transcribed_RNA"/>
</dbReference>